<feature type="domain" description="YhfX-like C-terminal" evidence="2">
    <location>
        <begin position="276"/>
        <end position="363"/>
    </location>
</feature>
<dbReference type="GO" id="GO:0008784">
    <property type="term" value="F:alanine racemase activity"/>
    <property type="evidence" value="ECO:0007669"/>
    <property type="project" value="UniProtKB-EC"/>
</dbReference>
<organism evidence="3 4">
    <name type="scientific">Alicyclobacillus dauci</name>
    <dbReference type="NCBI Taxonomy" id="1475485"/>
    <lineage>
        <taxon>Bacteria</taxon>
        <taxon>Bacillati</taxon>
        <taxon>Bacillota</taxon>
        <taxon>Bacilli</taxon>
        <taxon>Bacillales</taxon>
        <taxon>Alicyclobacillaceae</taxon>
        <taxon>Alicyclobacillus</taxon>
    </lineage>
</organism>
<dbReference type="EC" id="5.1.1.1" evidence="3"/>
<dbReference type="InterPro" id="IPR029066">
    <property type="entry name" value="PLP-binding_barrel"/>
</dbReference>
<dbReference type="Pfam" id="PF01168">
    <property type="entry name" value="Ala_racemase_N"/>
    <property type="match status" value="1"/>
</dbReference>
<feature type="domain" description="Alanine racemase N-terminal" evidence="1">
    <location>
        <begin position="34"/>
        <end position="262"/>
    </location>
</feature>
<evidence type="ECO:0000259" key="2">
    <source>
        <dbReference type="Pfam" id="PF21279"/>
    </source>
</evidence>
<dbReference type="InterPro" id="IPR001608">
    <property type="entry name" value="Ala_racemase_N"/>
</dbReference>
<dbReference type="Gene3D" id="2.40.37.30">
    <property type="match status" value="2"/>
</dbReference>
<dbReference type="Pfam" id="PF21279">
    <property type="entry name" value="YhfX-like_C"/>
    <property type="match status" value="1"/>
</dbReference>
<evidence type="ECO:0000313" key="4">
    <source>
        <dbReference type="Proteomes" id="UP001164803"/>
    </source>
</evidence>
<evidence type="ECO:0000259" key="1">
    <source>
        <dbReference type="Pfam" id="PF01168"/>
    </source>
</evidence>
<sequence length="383" mass="41479">MFLHSLMECNPSIVETTLALYREGRIPPNSYILDIDQISQNAAALSDAANQSGISLYFMTKQIGRNPVASKAIVESGIRKAVAVDPVEALLLAEQGVELGHVGHLVQVPRYYLEKIIPYRPEVVTVFNVESATNVSEVAKKHGLEQKLLLRVVRPGDYLYDGQRGGVQFEDLPEVVAQIQRLPNVTIAGVTSFPSVIVQDGVAQPTHNFETLRLAAKALSDLGVNVEQINAPSATSVDTIPMLARLGATHGEPGHALTGTTPLHTVKGHAEVPSYLYVTEVSHVFEGESYVFGGGYYPRGKAQNALVCPSRGTPQVVKAIMPSAESIDYYLKVEGEFPVGTPVVLAFRTQIFVTRANVVPIRDKGTSLPKIEGIYNVEGKRIG</sequence>
<evidence type="ECO:0000313" key="3">
    <source>
        <dbReference type="EMBL" id="WAH36159.1"/>
    </source>
</evidence>
<gene>
    <name evidence="3" type="ORF">NZD86_18215</name>
</gene>
<accession>A0ABY6Z0B8</accession>
<dbReference type="EMBL" id="CP104064">
    <property type="protein sequence ID" value="WAH36159.1"/>
    <property type="molecule type" value="Genomic_DNA"/>
</dbReference>
<protein>
    <submittedName>
        <fullName evidence="3">Alanine racemase</fullName>
        <ecNumber evidence="3">5.1.1.1</ecNumber>
    </submittedName>
</protein>
<keyword evidence="4" id="KW-1185">Reference proteome</keyword>
<name>A0ABY6Z0B8_9BACL</name>
<dbReference type="InterPro" id="IPR048449">
    <property type="entry name" value="YhfX-like_C"/>
</dbReference>
<dbReference type="RefSeq" id="WP_268043470.1">
    <property type="nucleotide sequence ID" value="NZ_CP104064.1"/>
</dbReference>
<keyword evidence="3" id="KW-0413">Isomerase</keyword>
<reference evidence="3" key="1">
    <citation type="submission" date="2022-08" db="EMBL/GenBank/DDBJ databases">
        <title>Alicyclobacillus dauci DSM2870, complete genome.</title>
        <authorList>
            <person name="Wang Q."/>
            <person name="Cai R."/>
            <person name="Wang Z."/>
        </authorList>
    </citation>
    <scope>NUCLEOTIDE SEQUENCE</scope>
    <source>
        <strain evidence="3">DSM 28700</strain>
    </source>
</reference>
<proteinExistence type="predicted"/>
<dbReference type="SUPFAM" id="SSF51419">
    <property type="entry name" value="PLP-binding barrel"/>
    <property type="match status" value="1"/>
</dbReference>
<dbReference type="Proteomes" id="UP001164803">
    <property type="component" value="Chromosome"/>
</dbReference>